<dbReference type="EMBL" id="JH413808">
    <property type="protein sequence ID" value="EHL31967.1"/>
    <property type="molecule type" value="Genomic_DNA"/>
</dbReference>
<protein>
    <recommendedName>
        <fullName evidence="3">F-box domain-containing protein</fullName>
    </recommendedName>
</protein>
<evidence type="ECO:0000313" key="2">
    <source>
        <dbReference type="Proteomes" id="UP000002770"/>
    </source>
</evidence>
<evidence type="ECO:0000313" key="1">
    <source>
        <dbReference type="EMBL" id="EHL31967.1"/>
    </source>
</evidence>
<dbReference type="RefSeq" id="WP_006870078.1">
    <property type="nucleotide sequence ID" value="NZ_JH413808.1"/>
</dbReference>
<sequence>MQDKSEVTIDIAGLPSEMWSEVVKHLPKAGLFNFYRASTTHKDLSAYEFNSRKATHTFLRHVVCGEHEQVKAMLEQDIDLLFKREQVRDCSDRVFFEISGFEYALWALDKHMWTLMLECIPRNEKGKEVLARLSTQYKKLCEMGVSYSLHEKPITETHFNFANTIIKELQTQVDSINAPGDKNWDAIDKQWQEGVGGAQKLLPMHAVDEYCSNEPFYPVPKFTSQPKSSKQFYNWTTVKDENWFSADSKLAIDFAIYKGRRGARGADGVVEAGGDLVALTALCEVRTNDFINLKSELEEQMTLDNRHQVFQI</sequence>
<dbReference type="InParanoid" id="G9EL78"/>
<dbReference type="Proteomes" id="UP000002770">
    <property type="component" value="Unassembled WGS sequence"/>
</dbReference>
<dbReference type="eggNOG" id="ENOG5031QJ1">
    <property type="taxonomic scope" value="Bacteria"/>
</dbReference>
<evidence type="ECO:0008006" key="3">
    <source>
        <dbReference type="Google" id="ProtNLM"/>
    </source>
</evidence>
<name>G9EL78_9GAMM</name>
<keyword evidence="2" id="KW-1185">Reference proteome</keyword>
<dbReference type="HOGENOM" id="CLU_076331_0_0_6"/>
<proteinExistence type="predicted"/>
<reference evidence="1 2" key="1">
    <citation type="journal article" date="2011" name="BMC Genomics">
        <title>Insight into cross-talk between intra-amoebal pathogens.</title>
        <authorList>
            <person name="Gimenez G."/>
            <person name="Bertelli C."/>
            <person name="Moliner C."/>
            <person name="Robert C."/>
            <person name="Raoult D."/>
            <person name="Fournier P.E."/>
            <person name="Greub G."/>
        </authorList>
    </citation>
    <scope>NUCLEOTIDE SEQUENCE [LARGE SCALE GENOMIC DNA]</scope>
    <source>
        <strain evidence="1 2">LLAP12</strain>
    </source>
</reference>
<dbReference type="STRING" id="658187.LDG_6137"/>
<gene>
    <name evidence="1" type="ORF">LDG_6137</name>
</gene>
<dbReference type="OrthoDB" id="5652138at2"/>
<accession>G9EL78</accession>
<organism evidence="1 2">
    <name type="scientific">Legionella drancourtii LLAP12</name>
    <dbReference type="NCBI Taxonomy" id="658187"/>
    <lineage>
        <taxon>Bacteria</taxon>
        <taxon>Pseudomonadati</taxon>
        <taxon>Pseudomonadota</taxon>
        <taxon>Gammaproteobacteria</taxon>
        <taxon>Legionellales</taxon>
        <taxon>Legionellaceae</taxon>
        <taxon>Legionella</taxon>
    </lineage>
</organism>
<dbReference type="AlphaFoldDB" id="G9EL78"/>